<dbReference type="InterPro" id="IPR036477">
    <property type="entry name" value="Formyl_transf_N_sf"/>
</dbReference>
<dbReference type="NCBIfam" id="TIGR00639">
    <property type="entry name" value="PurN"/>
    <property type="match status" value="1"/>
</dbReference>
<dbReference type="Pfam" id="PF00551">
    <property type="entry name" value="Formyl_trans_N"/>
    <property type="match status" value="1"/>
</dbReference>
<comment type="catalytic activity">
    <reaction evidence="4">
        <text>N(1)-(5-phospho-beta-D-ribosyl)glycinamide + (6R)-10-formyltetrahydrofolate = N(2)-formyl-N(1)-(5-phospho-beta-D-ribosyl)glycinamide + (6S)-5,6,7,8-tetrahydrofolate + H(+)</text>
        <dbReference type="Rhea" id="RHEA:15053"/>
        <dbReference type="ChEBI" id="CHEBI:15378"/>
        <dbReference type="ChEBI" id="CHEBI:57453"/>
        <dbReference type="ChEBI" id="CHEBI:143788"/>
        <dbReference type="ChEBI" id="CHEBI:147286"/>
        <dbReference type="ChEBI" id="CHEBI:195366"/>
        <dbReference type="EC" id="2.1.2.2"/>
    </reaction>
</comment>
<name>A0A1G5SJI1_9PROT</name>
<dbReference type="EC" id="2.1.2.2" evidence="4"/>
<evidence type="ECO:0000313" key="6">
    <source>
        <dbReference type="EMBL" id="SCZ86701.1"/>
    </source>
</evidence>
<dbReference type="PANTHER" id="PTHR43369">
    <property type="entry name" value="PHOSPHORIBOSYLGLYCINAMIDE FORMYLTRANSFERASE"/>
    <property type="match status" value="1"/>
</dbReference>
<comment type="pathway">
    <text evidence="1 4">Purine metabolism; IMP biosynthesis via de novo pathway; N(2)-formyl-N(1)-(5-phospho-D-ribosyl)glycinamide from N(1)-(5-phospho-D-ribosyl)glycinamide (10-formyl THF route): step 1/1.</text>
</comment>
<feature type="site" description="Raises pKa of active site His" evidence="4">
    <location>
        <position position="127"/>
    </location>
</feature>
<dbReference type="UniPathway" id="UPA00074">
    <property type="reaction ID" value="UER00126"/>
</dbReference>
<dbReference type="Proteomes" id="UP000198729">
    <property type="component" value="Unassembled WGS sequence"/>
</dbReference>
<feature type="binding site" evidence="4">
    <location>
        <begin position="72"/>
        <end position="75"/>
    </location>
    <ligand>
        <name>(6R)-10-formyltetrahydrofolate</name>
        <dbReference type="ChEBI" id="CHEBI:195366"/>
    </ligand>
</feature>
<evidence type="ECO:0000256" key="2">
    <source>
        <dbReference type="ARBA" id="ARBA00022679"/>
    </source>
</evidence>
<dbReference type="HAMAP" id="MF_01930">
    <property type="entry name" value="PurN"/>
    <property type="match status" value="1"/>
</dbReference>
<comment type="similarity">
    <text evidence="4">Belongs to the GART family.</text>
</comment>
<dbReference type="STRING" id="51642.NSMM_670011"/>
<dbReference type="Gene3D" id="3.40.50.170">
    <property type="entry name" value="Formyl transferase, N-terminal domain"/>
    <property type="match status" value="1"/>
</dbReference>
<keyword evidence="7" id="KW-1185">Reference proteome</keyword>
<feature type="binding site" evidence="4">
    <location>
        <position position="89"/>
    </location>
    <ligand>
        <name>(6R)-10-formyltetrahydrofolate</name>
        <dbReference type="ChEBI" id="CHEBI:195366"/>
    </ligand>
</feature>
<protein>
    <recommendedName>
        <fullName evidence="4">Phosphoribosylglycinamide formyltransferase</fullName>
        <ecNumber evidence="4">2.1.2.2</ecNumber>
    </recommendedName>
    <alternativeName>
        <fullName evidence="4">5'-phosphoribosylglycinamide transformylase</fullName>
    </alternativeName>
    <alternativeName>
        <fullName evidence="4">GAR transformylase</fullName>
        <shortName evidence="4">GART</shortName>
    </alternativeName>
</protein>
<dbReference type="EMBL" id="FMWO01000077">
    <property type="protein sequence ID" value="SCZ86701.1"/>
    <property type="molecule type" value="Genomic_DNA"/>
</dbReference>
<dbReference type="InterPro" id="IPR002376">
    <property type="entry name" value="Formyl_transf_N"/>
</dbReference>
<keyword evidence="3 4" id="KW-0658">Purine biosynthesis</keyword>
<evidence type="ECO:0000256" key="4">
    <source>
        <dbReference type="HAMAP-Rule" id="MF_01930"/>
    </source>
</evidence>
<dbReference type="GO" id="GO:0006189">
    <property type="term" value="P:'de novo' IMP biosynthetic process"/>
    <property type="evidence" value="ECO:0007669"/>
    <property type="project" value="UniProtKB-UniRule"/>
</dbReference>
<evidence type="ECO:0000256" key="3">
    <source>
        <dbReference type="ARBA" id="ARBA00022755"/>
    </source>
</evidence>
<keyword evidence="2 4" id="KW-0808">Transferase</keyword>
<dbReference type="PANTHER" id="PTHR43369:SF2">
    <property type="entry name" value="PHOSPHORIBOSYLGLYCINAMIDE FORMYLTRANSFERASE"/>
    <property type="match status" value="1"/>
</dbReference>
<comment type="function">
    <text evidence="4">Catalyzes the transfer of a formyl group from 10-formyltetrahydrofolate to 5-phospho-ribosyl-glycinamide (GAR), producing 5-phospho-ribosyl-N-formylglycinamide (FGAR) and tetrahydrofolate.</text>
</comment>
<comment type="caution">
    <text evidence="4">Lacks conserved residue(s) required for the propagation of feature annotation.</text>
</comment>
<dbReference type="GO" id="GO:0005829">
    <property type="term" value="C:cytosol"/>
    <property type="evidence" value="ECO:0007669"/>
    <property type="project" value="TreeGrafter"/>
</dbReference>
<evidence type="ECO:0000313" key="7">
    <source>
        <dbReference type="Proteomes" id="UP000198729"/>
    </source>
</evidence>
<dbReference type="GO" id="GO:0004644">
    <property type="term" value="F:phosphoribosylglycinamide formyltransferase activity"/>
    <property type="evidence" value="ECO:0007669"/>
    <property type="project" value="UniProtKB-UniRule"/>
</dbReference>
<evidence type="ECO:0000256" key="1">
    <source>
        <dbReference type="ARBA" id="ARBA00005054"/>
    </source>
</evidence>
<dbReference type="AlphaFoldDB" id="A0A1G5SJI1"/>
<dbReference type="SUPFAM" id="SSF53328">
    <property type="entry name" value="Formyltransferase"/>
    <property type="match status" value="1"/>
</dbReference>
<feature type="active site" description="Proton donor" evidence="4">
    <location>
        <position position="91"/>
    </location>
</feature>
<reference evidence="6 7" key="1">
    <citation type="submission" date="2016-10" db="EMBL/GenBank/DDBJ databases">
        <authorList>
            <person name="de Groot N.N."/>
        </authorList>
    </citation>
    <scope>NUCLEOTIDE SEQUENCE [LARGE SCALE GENOMIC DNA]</scope>
    <source>
        <strain evidence="6">1</strain>
    </source>
</reference>
<sequence>MQALLKTSLLVHTIAVISNNPAAAGLAYARSRGIPTHVVNHRDFSSRKAFDLALAEQIDRYQPDLVALAGFMRILSDQFVHHYHGRLINIHPSLLPAFPGLDTHERALREGIRIHGCTVHFVTPQLDHGPVIIQAAVPVLHRDTVQTLAERVLRQEHMIYPQAVRWFLQDRLQLINGRVIVRTIECESQEVLFSPYIEQ</sequence>
<accession>A0A1G5SJI1</accession>
<evidence type="ECO:0000259" key="5">
    <source>
        <dbReference type="Pfam" id="PF00551"/>
    </source>
</evidence>
<proteinExistence type="inferred from homology"/>
<gene>
    <name evidence="4 6" type="primary">purN</name>
    <name evidence="6" type="ORF">NSMM_670011</name>
</gene>
<feature type="binding site" evidence="4">
    <location>
        <position position="47"/>
    </location>
    <ligand>
        <name>(6R)-10-formyltetrahydrofolate</name>
        <dbReference type="ChEBI" id="CHEBI:195366"/>
    </ligand>
</feature>
<feature type="domain" description="Formyl transferase N-terminal" evidence="5">
    <location>
        <begin position="3"/>
        <end position="164"/>
    </location>
</feature>
<dbReference type="InterPro" id="IPR004607">
    <property type="entry name" value="GART"/>
</dbReference>
<dbReference type="CDD" id="cd08645">
    <property type="entry name" value="FMT_core_GART"/>
    <property type="match status" value="1"/>
</dbReference>
<organism evidence="6 7">
    <name type="scientific">Nitrosomonas mobilis</name>
    <dbReference type="NCBI Taxonomy" id="51642"/>
    <lineage>
        <taxon>Bacteria</taxon>
        <taxon>Pseudomonadati</taxon>
        <taxon>Pseudomonadota</taxon>
        <taxon>Betaproteobacteria</taxon>
        <taxon>Nitrosomonadales</taxon>
        <taxon>Nitrosomonadaceae</taxon>
        <taxon>Nitrosomonas</taxon>
    </lineage>
</organism>